<feature type="compositionally biased region" description="Polar residues" evidence="3">
    <location>
        <begin position="791"/>
        <end position="810"/>
    </location>
</feature>
<accession>A0AAX4JZB6</accession>
<feature type="compositionally biased region" description="Basic and acidic residues" evidence="3">
    <location>
        <begin position="671"/>
        <end position="680"/>
    </location>
</feature>
<feature type="compositionally biased region" description="Acidic residues" evidence="3">
    <location>
        <begin position="548"/>
        <end position="557"/>
    </location>
</feature>
<evidence type="ECO:0000313" key="6">
    <source>
        <dbReference type="Proteomes" id="UP001355207"/>
    </source>
</evidence>
<feature type="compositionally biased region" description="Polar residues" evidence="3">
    <location>
        <begin position="498"/>
        <end position="509"/>
    </location>
</feature>
<keyword evidence="2" id="KW-0539">Nucleus</keyword>
<dbReference type="Proteomes" id="UP001355207">
    <property type="component" value="Chromosome 6"/>
</dbReference>
<dbReference type="RefSeq" id="XP_066076693.1">
    <property type="nucleotide sequence ID" value="XM_066220596.1"/>
</dbReference>
<dbReference type="AlphaFoldDB" id="A0AAX4JZB6"/>
<reference evidence="5 6" key="1">
    <citation type="submission" date="2024-01" db="EMBL/GenBank/DDBJ databases">
        <title>Comparative genomics of Cryptococcus and Kwoniella reveals pathogenesis evolution and contrasting modes of karyotype evolution via chromosome fusion or intercentromeric recombination.</title>
        <authorList>
            <person name="Coelho M.A."/>
            <person name="David-Palma M."/>
            <person name="Shea T."/>
            <person name="Bowers K."/>
            <person name="McGinley-Smith S."/>
            <person name="Mohammad A.W."/>
            <person name="Gnirke A."/>
            <person name="Yurkov A.M."/>
            <person name="Nowrousian M."/>
            <person name="Sun S."/>
            <person name="Cuomo C.A."/>
            <person name="Heitman J."/>
        </authorList>
    </citation>
    <scope>NUCLEOTIDE SEQUENCE [LARGE SCALE GENOMIC DNA]</scope>
    <source>
        <strain evidence="5 6">CBS 6074</strain>
    </source>
</reference>
<evidence type="ECO:0000256" key="1">
    <source>
        <dbReference type="ARBA" id="ARBA00004123"/>
    </source>
</evidence>
<dbReference type="Pfam" id="PF13934">
    <property type="entry name" value="ELYS"/>
    <property type="match status" value="1"/>
</dbReference>
<feature type="compositionally biased region" description="Polar residues" evidence="3">
    <location>
        <begin position="466"/>
        <end position="484"/>
    </location>
</feature>
<feature type="compositionally biased region" description="Polar residues" evidence="3">
    <location>
        <begin position="697"/>
        <end position="710"/>
    </location>
</feature>
<feature type="region of interest" description="Disordered" evidence="3">
    <location>
        <begin position="374"/>
        <end position="836"/>
    </location>
</feature>
<feature type="compositionally biased region" description="Pro residues" evidence="3">
    <location>
        <begin position="448"/>
        <end position="460"/>
    </location>
</feature>
<proteinExistence type="predicted"/>
<dbReference type="GeneID" id="91095529"/>
<feature type="compositionally biased region" description="Polar residues" evidence="3">
    <location>
        <begin position="399"/>
        <end position="411"/>
    </location>
</feature>
<dbReference type="GO" id="GO:0005634">
    <property type="term" value="C:nucleus"/>
    <property type="evidence" value="ECO:0007669"/>
    <property type="project" value="UniProtKB-SubCell"/>
</dbReference>
<evidence type="ECO:0000256" key="2">
    <source>
        <dbReference type="ARBA" id="ARBA00023242"/>
    </source>
</evidence>
<gene>
    <name evidence="5" type="ORF">L201_004859</name>
</gene>
<comment type="subcellular location">
    <subcellularLocation>
        <location evidence="1">Nucleus</location>
    </subcellularLocation>
</comment>
<feature type="compositionally biased region" description="Basic residues" evidence="3">
    <location>
        <begin position="736"/>
        <end position="748"/>
    </location>
</feature>
<feature type="compositionally biased region" description="Polar residues" evidence="3">
    <location>
        <begin position="523"/>
        <end position="532"/>
    </location>
</feature>
<dbReference type="EMBL" id="CP144103">
    <property type="protein sequence ID" value="WWC89930.1"/>
    <property type="molecule type" value="Genomic_DNA"/>
</dbReference>
<protein>
    <recommendedName>
        <fullName evidence="4">ELYS-like domain-containing protein</fullName>
    </recommendedName>
</protein>
<keyword evidence="6" id="KW-1185">Reference proteome</keyword>
<organism evidence="5 6">
    <name type="scientific">Kwoniella dendrophila CBS 6074</name>
    <dbReference type="NCBI Taxonomy" id="1295534"/>
    <lineage>
        <taxon>Eukaryota</taxon>
        <taxon>Fungi</taxon>
        <taxon>Dikarya</taxon>
        <taxon>Basidiomycota</taxon>
        <taxon>Agaricomycotina</taxon>
        <taxon>Tremellomycetes</taxon>
        <taxon>Tremellales</taxon>
        <taxon>Cryptococcaceae</taxon>
        <taxon>Kwoniella</taxon>
    </lineage>
</organism>
<sequence>MSSIDEFAIPNTILRHFDLSSTPWNEFTAPQIEDRRKKLPDGKLFFDRLLELVGLEGSSLYPPNTPAALRRLLHTIQSLELDRLKKDCFLYYLLKDYDVASTLQSRPSMDIDGQTEDEELTIVTKINGELSGKAQVFAKKRCMSQTWKRFIDGYWALDHGLWELAVSSLSDPSITTLNFVPSIIQTLSTHVSPPSKSLSLIHQFLTFAHPELTTKEENDIKLLSLASSGNLHQAFSLIRSNLKPEDENERKRLRENLYLWILGTSNSKQIQSRSLKELLHIPLSFEENQHLIEFLLHPPNKLKHQTNNKALSLLHDLITLRLIHQGQYSESLLLDKQLAGTGGNERDRQKRREMVREFISILPQAQRQALLAESSLDANDDNDKYAQSNDQEDRDMASSWVNIQPPQSNGPSYAEIASEPPSIPIPSVLPTQPPSASTFAAGQISAPSPSPVPVATPTPVQPSTTHTSLFNAAQNAPLPSSPQKPASPFSGPPRFAPGSSSTGQSQHNPSPRRVLSGSPFNLPPSSSSTSKARGSPAPALRLPNTIINDDDEDDEDGSVLGRRANNRGRGRLNRGVSQSVEPDNEKENRDQSQVTMDIDEGHNIETIDEEPSSSKPKSHTEPPRSIRKSRRVLSSTQRREHDDTASPPPTASTTGINGMPGSFSTSKQKNPAHDDKHLNSDEEMPPPPSRSTRASSNKPESSASTNNRGNGRSRMTRSVSRAVISDDEDHSERQQHKTPSKPPAKKSKLTPPPTTTRKRIPRSSLAPSELNDNNDHEQSQSVRRSTRSRTANSVQPSEQGSPTPSETGSIARSRRQSTRAGSATPRMSTRTSTRRG</sequence>
<evidence type="ECO:0000256" key="3">
    <source>
        <dbReference type="SAM" id="MobiDB-lite"/>
    </source>
</evidence>
<evidence type="ECO:0000313" key="5">
    <source>
        <dbReference type="EMBL" id="WWC89930.1"/>
    </source>
</evidence>
<evidence type="ECO:0000259" key="4">
    <source>
        <dbReference type="Pfam" id="PF13934"/>
    </source>
</evidence>
<dbReference type="InterPro" id="IPR025151">
    <property type="entry name" value="ELYS_dom"/>
</dbReference>
<name>A0AAX4JZB6_9TREE</name>
<feature type="compositionally biased region" description="Low complexity" evidence="3">
    <location>
        <begin position="822"/>
        <end position="836"/>
    </location>
</feature>
<feature type="domain" description="ELYS-like" evidence="4">
    <location>
        <begin position="43"/>
        <end position="297"/>
    </location>
</feature>